<dbReference type="Pfam" id="PF00535">
    <property type="entry name" value="Glycos_transf_2"/>
    <property type="match status" value="1"/>
</dbReference>
<reference evidence="3" key="1">
    <citation type="submission" date="2023-06" db="EMBL/GenBank/DDBJ databases">
        <authorList>
            <person name="Kurt Z."/>
        </authorList>
    </citation>
    <scope>NUCLEOTIDE SEQUENCE</scope>
</reference>
<accession>A0AA86TXM7</accession>
<dbReference type="InterPro" id="IPR029044">
    <property type="entry name" value="Nucleotide-diphossugar_trans"/>
</dbReference>
<dbReference type="EMBL" id="CAXDID020000524">
    <property type="protein sequence ID" value="CAL6099888.1"/>
    <property type="molecule type" value="Genomic_DNA"/>
</dbReference>
<comment type="function">
    <text evidence="1">Dolichyl-phosphate beta-glucosyltransferase involved in the glycosylation of glycoproteins through the synthesis of dolichyl beta-D-glucosyl phosphate which serves as a sugar donor for transfer of three glucose residues to the Man-9-GlcNAc-2-PP-dolichol precursor to N-glycans.</text>
</comment>
<dbReference type="PANTHER" id="PTHR43685">
    <property type="entry name" value="GLYCOSYLTRANSFERASE"/>
    <property type="match status" value="1"/>
</dbReference>
<dbReference type="CDD" id="cd00761">
    <property type="entry name" value="Glyco_tranf_GTA_type"/>
    <property type="match status" value="1"/>
</dbReference>
<evidence type="ECO:0000259" key="2">
    <source>
        <dbReference type="Pfam" id="PF00535"/>
    </source>
</evidence>
<keyword evidence="5" id="KW-1185">Reference proteome</keyword>
<dbReference type="InterPro" id="IPR001173">
    <property type="entry name" value="Glyco_trans_2-like"/>
</dbReference>
<reference evidence="4 5" key="2">
    <citation type="submission" date="2024-07" db="EMBL/GenBank/DDBJ databases">
        <authorList>
            <person name="Akdeniz Z."/>
        </authorList>
    </citation>
    <scope>NUCLEOTIDE SEQUENCE [LARGE SCALE GENOMIC DNA]</scope>
</reference>
<dbReference type="Gene3D" id="3.90.550.10">
    <property type="entry name" value="Spore Coat Polysaccharide Biosynthesis Protein SpsA, Chain A"/>
    <property type="match status" value="1"/>
</dbReference>
<dbReference type="PANTHER" id="PTHR43685:SF2">
    <property type="entry name" value="GLYCOSYLTRANSFERASE 2-LIKE DOMAIN-CONTAINING PROTEIN"/>
    <property type="match status" value="1"/>
</dbReference>
<feature type="domain" description="Glycosyltransferase 2-like" evidence="2">
    <location>
        <begin position="17"/>
        <end position="172"/>
    </location>
</feature>
<evidence type="ECO:0000313" key="5">
    <source>
        <dbReference type="Proteomes" id="UP001642409"/>
    </source>
</evidence>
<dbReference type="Proteomes" id="UP001642409">
    <property type="component" value="Unassembled WGS sequence"/>
</dbReference>
<evidence type="ECO:0000313" key="4">
    <source>
        <dbReference type="EMBL" id="CAL6099888.1"/>
    </source>
</evidence>
<keyword evidence="3" id="KW-0808">Transferase</keyword>
<dbReference type="SUPFAM" id="SSF53448">
    <property type="entry name" value="Nucleotide-diphospho-sugar transferases"/>
    <property type="match status" value="1"/>
</dbReference>
<proteinExistence type="predicted"/>
<comment type="caution">
    <text evidence="3">The sequence shown here is derived from an EMBL/GenBank/DDBJ whole genome shotgun (WGS) entry which is preliminary data.</text>
</comment>
<sequence>MFQYYAVGLLMEQIMFSIVLPAYNQGKNLQISLPNILNQSYGNFEVICVNDGSTDDTAVVIKSFQRDSRIILVNQEYNKGTLSTRLLGAKTARGSYIMQFDPDDQFTSNNVLQQLADQLKSNSPDMLHFRMRHLFEPPIYKIEPYHWANPRVPHINNENLLFHLLVDDLSHMITGKLFKNEVYQKSITDLFELEKKHIVYIDDFALVFALVHHSKTYFASSIEGYDYYSYEDSVMGRLSQLNKCKKYLQDTRNVYEASYKIVRNNYDEEFVDFVIRQTVSLQVSRLYEFSQKQFEEKDVFNMCRIVDADYLNDEQYEYIIERTCGYNIKWKTDRKCWVF</sequence>
<organism evidence="3">
    <name type="scientific">Hexamita inflata</name>
    <dbReference type="NCBI Taxonomy" id="28002"/>
    <lineage>
        <taxon>Eukaryota</taxon>
        <taxon>Metamonada</taxon>
        <taxon>Diplomonadida</taxon>
        <taxon>Hexamitidae</taxon>
        <taxon>Hexamitinae</taxon>
        <taxon>Hexamita</taxon>
    </lineage>
</organism>
<gene>
    <name evidence="3" type="ORF">HINF_LOCUS20354</name>
    <name evidence="4" type="ORF">HINF_LOCUS70297</name>
</gene>
<dbReference type="AlphaFoldDB" id="A0AA86TXM7"/>
<name>A0AA86TXM7_9EUKA</name>
<dbReference type="EMBL" id="CATOUU010000522">
    <property type="protein sequence ID" value="CAI9932709.1"/>
    <property type="molecule type" value="Genomic_DNA"/>
</dbReference>
<evidence type="ECO:0000313" key="3">
    <source>
        <dbReference type="EMBL" id="CAI9932709.1"/>
    </source>
</evidence>
<dbReference type="GO" id="GO:0016740">
    <property type="term" value="F:transferase activity"/>
    <property type="evidence" value="ECO:0007669"/>
    <property type="project" value="UniProtKB-KW"/>
</dbReference>
<protein>
    <submittedName>
        <fullName evidence="3">Glycosyl transferase family 2 protein</fullName>
    </submittedName>
    <submittedName>
        <fullName evidence="4">Glycosyl_transferase family 2 protein</fullName>
    </submittedName>
</protein>
<dbReference type="InterPro" id="IPR050834">
    <property type="entry name" value="Glycosyltransf_2"/>
</dbReference>
<evidence type="ECO:0000256" key="1">
    <source>
        <dbReference type="ARBA" id="ARBA00003301"/>
    </source>
</evidence>